<feature type="region of interest" description="Disordered" evidence="1">
    <location>
        <begin position="1"/>
        <end position="27"/>
    </location>
</feature>
<gene>
    <name evidence="2" type="ORF">OIE73_37835</name>
</gene>
<dbReference type="EMBL" id="CP109134">
    <property type="protein sequence ID" value="WSD10903.1"/>
    <property type="molecule type" value="Genomic_DNA"/>
</dbReference>
<organism evidence="2 3">
    <name type="scientific">Streptomyces hirsutus</name>
    <dbReference type="NCBI Taxonomy" id="35620"/>
    <lineage>
        <taxon>Bacteria</taxon>
        <taxon>Bacillati</taxon>
        <taxon>Actinomycetota</taxon>
        <taxon>Actinomycetes</taxon>
        <taxon>Kitasatosporales</taxon>
        <taxon>Streptomycetaceae</taxon>
        <taxon>Streptomyces</taxon>
    </lineage>
</organism>
<evidence type="ECO:0000313" key="2">
    <source>
        <dbReference type="EMBL" id="WSD10903.1"/>
    </source>
</evidence>
<dbReference type="RefSeq" id="WP_326756581.1">
    <property type="nucleotide sequence ID" value="NZ_CP109134.1"/>
</dbReference>
<protein>
    <submittedName>
        <fullName evidence="2">Uncharacterized protein</fullName>
    </submittedName>
</protein>
<feature type="region of interest" description="Disordered" evidence="1">
    <location>
        <begin position="39"/>
        <end position="62"/>
    </location>
</feature>
<reference evidence="2 3" key="1">
    <citation type="submission" date="2022-10" db="EMBL/GenBank/DDBJ databases">
        <title>The complete genomes of actinobacterial strains from the NBC collection.</title>
        <authorList>
            <person name="Joergensen T.S."/>
            <person name="Alvarez Arevalo M."/>
            <person name="Sterndorff E.B."/>
            <person name="Faurdal D."/>
            <person name="Vuksanovic O."/>
            <person name="Mourched A.-S."/>
            <person name="Charusanti P."/>
            <person name="Shaw S."/>
            <person name="Blin K."/>
            <person name="Weber T."/>
        </authorList>
    </citation>
    <scope>NUCLEOTIDE SEQUENCE [LARGE SCALE GENOMIC DNA]</scope>
    <source>
        <strain evidence="2 3">NBC 01753</strain>
    </source>
</reference>
<dbReference type="GeneID" id="91548462"/>
<evidence type="ECO:0000256" key="1">
    <source>
        <dbReference type="SAM" id="MobiDB-lite"/>
    </source>
</evidence>
<proteinExistence type="predicted"/>
<feature type="compositionally biased region" description="Polar residues" evidence="1">
    <location>
        <begin position="1"/>
        <end position="10"/>
    </location>
</feature>
<dbReference type="Proteomes" id="UP001335325">
    <property type="component" value="Chromosome"/>
</dbReference>
<name>A0ABZ1GXE1_9ACTN</name>
<evidence type="ECO:0000313" key="3">
    <source>
        <dbReference type="Proteomes" id="UP001335325"/>
    </source>
</evidence>
<accession>A0ABZ1GXE1</accession>
<keyword evidence="3" id="KW-1185">Reference proteome</keyword>
<sequence length="62" mass="5886">MQDHASSPAGSGTAPPHALGALGGPVQPGAVRVLSGAGFPGVRSAPLSTAVAGDAPEARDEN</sequence>